<gene>
    <name evidence="1" type="ORF">OXU80_26580</name>
</gene>
<reference evidence="1" key="1">
    <citation type="submission" date="2022-11" db="EMBL/GenBank/DDBJ databases">
        <title>beta-Carotene-producing bacterium, Jeongeuplla avenae sp. nov., alleviates the salt stress of Arabidopsis seedlings.</title>
        <authorList>
            <person name="Jiang L."/>
            <person name="Lee J."/>
        </authorList>
    </citation>
    <scope>NUCLEOTIDE SEQUENCE</scope>
    <source>
        <strain evidence="1">DY_R2A_6</strain>
    </source>
</reference>
<sequence length="425" mass="44507">MLLDTRLPIHRAVGLLIAFGILSTLSACTQAETATSPRAAAASPKIGYVTLRPQPVAIQSDTAGRVVALRTAEIRPQVGGVVMERVFEPGCEVKQGDLLFRLDPKPFEAQLAAAEATLAKASAALPSVQAKAERYANLSASTVISQQDKEDAQALFLQTKADIAAAEAAVETARINLGYAEIRAPIDGIIGTTNVDIGTLLTAGQAASLATIRQLDPIYVDLTESSSNLLRRQAALEEGAFVSAFGNAAASPQVTLKLPGGTIYGETGTLEARDRFVSESTSTFTVRARFPNPDLTLLPGQYVRASIEIGSDDEGFLVPQRAVSRNSKGEATASFLTGDDMIETRIIETYTDVGGEWLVTGGVAEGDRLVVDGFQKIQPGARVSPVEVELDGNGVVRTPDAAGSTALLETSSPGLASALVAKAQD</sequence>
<proteinExistence type="predicted"/>
<organism evidence="1 2">
    <name type="scientific">Antarcticirhabdus aurantiaca</name>
    <dbReference type="NCBI Taxonomy" id="2606717"/>
    <lineage>
        <taxon>Bacteria</taxon>
        <taxon>Pseudomonadati</taxon>
        <taxon>Pseudomonadota</taxon>
        <taxon>Alphaproteobacteria</taxon>
        <taxon>Hyphomicrobiales</taxon>
        <taxon>Aurantimonadaceae</taxon>
        <taxon>Antarcticirhabdus</taxon>
    </lineage>
</organism>
<evidence type="ECO:0000313" key="1">
    <source>
        <dbReference type="EMBL" id="WAJ28336.1"/>
    </source>
</evidence>
<protein>
    <submittedName>
        <fullName evidence="1">Efflux RND transporter periplasmic adaptor subunit</fullName>
    </submittedName>
</protein>
<dbReference type="Proteomes" id="UP001163223">
    <property type="component" value="Chromosome"/>
</dbReference>
<dbReference type="EMBL" id="CP113520">
    <property type="protein sequence ID" value="WAJ28336.1"/>
    <property type="molecule type" value="Genomic_DNA"/>
</dbReference>
<accession>A0ACD4NNR0</accession>
<evidence type="ECO:0000313" key="2">
    <source>
        <dbReference type="Proteomes" id="UP001163223"/>
    </source>
</evidence>
<name>A0ACD4NNR0_9HYPH</name>
<keyword evidence="2" id="KW-1185">Reference proteome</keyword>